<keyword evidence="1" id="KW-0808">Transferase</keyword>
<proteinExistence type="predicted"/>
<sequence length="209" mass="23665">MKYPVITIAREHGSGGRIIAQKIGKALDIPVYDKTIIDIAAQESGLSPDFIADAEKRRTSTFLYNLYLSSTNVSIIDQVYLAQAHVIQQVVQEGPCVIVGRCGDHVLRKMKNLLRVFVYAPKEERIRRIVEEYKEEGTGSNLSAYLDKCDKQRSSYYNAFADFRWGDHRNYNLMLDSSIGIDLSADIIIETAKRWEWKEEDLSAEGGAP</sequence>
<protein>
    <submittedName>
        <fullName evidence="1">Cytidylate kinase-like family protein</fullName>
    </submittedName>
</protein>
<name>A0A9D9EK62_9SPIR</name>
<evidence type="ECO:0000313" key="1">
    <source>
        <dbReference type="EMBL" id="MBO8449616.1"/>
    </source>
</evidence>
<reference evidence="1" key="1">
    <citation type="submission" date="2020-10" db="EMBL/GenBank/DDBJ databases">
        <authorList>
            <person name="Gilroy R."/>
        </authorList>
    </citation>
    <scope>NUCLEOTIDE SEQUENCE</scope>
    <source>
        <strain evidence="1">B3-4054</strain>
    </source>
</reference>
<dbReference type="EMBL" id="JADIMS010000011">
    <property type="protein sequence ID" value="MBO8449616.1"/>
    <property type="molecule type" value="Genomic_DNA"/>
</dbReference>
<dbReference type="InterPro" id="IPR027417">
    <property type="entry name" value="P-loop_NTPase"/>
</dbReference>
<accession>A0A9D9EK62</accession>
<dbReference type="Gene3D" id="3.40.50.300">
    <property type="entry name" value="P-loop containing nucleotide triphosphate hydrolases"/>
    <property type="match status" value="1"/>
</dbReference>
<dbReference type="Pfam" id="PF13189">
    <property type="entry name" value="Cytidylate_kin2"/>
    <property type="match status" value="1"/>
</dbReference>
<dbReference type="AlphaFoldDB" id="A0A9D9EK62"/>
<gene>
    <name evidence="1" type="ORF">IAA96_00750</name>
</gene>
<dbReference type="Proteomes" id="UP000823616">
    <property type="component" value="Unassembled WGS sequence"/>
</dbReference>
<reference evidence="1" key="2">
    <citation type="journal article" date="2021" name="PeerJ">
        <title>Extensive microbial diversity within the chicken gut microbiome revealed by metagenomics and culture.</title>
        <authorList>
            <person name="Gilroy R."/>
            <person name="Ravi A."/>
            <person name="Getino M."/>
            <person name="Pursley I."/>
            <person name="Horton D.L."/>
            <person name="Alikhan N.F."/>
            <person name="Baker D."/>
            <person name="Gharbi K."/>
            <person name="Hall N."/>
            <person name="Watson M."/>
            <person name="Adriaenssens E.M."/>
            <person name="Foster-Nyarko E."/>
            <person name="Jarju S."/>
            <person name="Secka A."/>
            <person name="Antonio M."/>
            <person name="Oren A."/>
            <person name="Chaudhuri R.R."/>
            <person name="La Ragione R."/>
            <person name="Hildebrand F."/>
            <person name="Pallen M.J."/>
        </authorList>
    </citation>
    <scope>NUCLEOTIDE SEQUENCE</scope>
    <source>
        <strain evidence="1">B3-4054</strain>
    </source>
</reference>
<comment type="caution">
    <text evidence="1">The sequence shown here is derived from an EMBL/GenBank/DDBJ whole genome shotgun (WGS) entry which is preliminary data.</text>
</comment>
<dbReference type="SUPFAM" id="SSF52540">
    <property type="entry name" value="P-loop containing nucleoside triphosphate hydrolases"/>
    <property type="match status" value="1"/>
</dbReference>
<evidence type="ECO:0000313" key="2">
    <source>
        <dbReference type="Proteomes" id="UP000823616"/>
    </source>
</evidence>
<organism evidence="1 2">
    <name type="scientific">Candidatus Avitreponema avistercoris</name>
    <dbReference type="NCBI Taxonomy" id="2840705"/>
    <lineage>
        <taxon>Bacteria</taxon>
        <taxon>Pseudomonadati</taxon>
        <taxon>Spirochaetota</taxon>
        <taxon>Spirochaetia</taxon>
        <taxon>Spirochaetales</taxon>
        <taxon>Candidatus Avitreponema</taxon>
    </lineage>
</organism>
<keyword evidence="1" id="KW-0418">Kinase</keyword>
<dbReference type="GO" id="GO:0016301">
    <property type="term" value="F:kinase activity"/>
    <property type="evidence" value="ECO:0007669"/>
    <property type="project" value="UniProtKB-KW"/>
</dbReference>